<dbReference type="GO" id="GO:0006357">
    <property type="term" value="P:regulation of transcription by RNA polymerase II"/>
    <property type="evidence" value="ECO:0007669"/>
    <property type="project" value="TreeGrafter"/>
</dbReference>
<dbReference type="InterPro" id="IPR000232">
    <property type="entry name" value="HSF_DNA-bd"/>
</dbReference>
<keyword evidence="2" id="KW-0597">Phosphoprotein</keyword>
<keyword evidence="4" id="KW-0346">Stress response</keyword>
<evidence type="ECO:0000313" key="12">
    <source>
        <dbReference type="Proteomes" id="UP000655225"/>
    </source>
</evidence>
<evidence type="ECO:0000256" key="7">
    <source>
        <dbReference type="ARBA" id="ARBA00023242"/>
    </source>
</evidence>
<dbReference type="EMBL" id="JABCRI010000001">
    <property type="protein sequence ID" value="KAF8413686.1"/>
    <property type="molecule type" value="Genomic_DNA"/>
</dbReference>
<evidence type="ECO:0000313" key="11">
    <source>
        <dbReference type="EMBL" id="KAF8413686.1"/>
    </source>
</evidence>
<comment type="similarity">
    <text evidence="8">Belongs to the HSF family.</text>
</comment>
<dbReference type="Gene3D" id="1.10.10.10">
    <property type="entry name" value="Winged helix-like DNA-binding domain superfamily/Winged helix DNA-binding domain"/>
    <property type="match status" value="1"/>
</dbReference>
<dbReference type="GO" id="GO:0034605">
    <property type="term" value="P:cellular response to heat"/>
    <property type="evidence" value="ECO:0007669"/>
    <property type="project" value="TreeGrafter"/>
</dbReference>
<dbReference type="FunFam" id="1.10.10.10:FF:000057">
    <property type="entry name" value="Heat shock transcription factor 1"/>
    <property type="match status" value="1"/>
</dbReference>
<feature type="domain" description="HSF-type DNA-binding" evidence="10">
    <location>
        <begin position="29"/>
        <end position="122"/>
    </location>
</feature>
<feature type="region of interest" description="Disordered" evidence="9">
    <location>
        <begin position="124"/>
        <end position="144"/>
    </location>
</feature>
<evidence type="ECO:0000256" key="5">
    <source>
        <dbReference type="ARBA" id="ARBA00023125"/>
    </source>
</evidence>
<proteinExistence type="inferred from homology"/>
<organism evidence="11 12">
    <name type="scientific">Tetracentron sinense</name>
    <name type="common">Spur-leaf</name>
    <dbReference type="NCBI Taxonomy" id="13715"/>
    <lineage>
        <taxon>Eukaryota</taxon>
        <taxon>Viridiplantae</taxon>
        <taxon>Streptophyta</taxon>
        <taxon>Embryophyta</taxon>
        <taxon>Tracheophyta</taxon>
        <taxon>Spermatophyta</taxon>
        <taxon>Magnoliopsida</taxon>
        <taxon>Trochodendrales</taxon>
        <taxon>Trochodendraceae</taxon>
        <taxon>Tetracentron</taxon>
    </lineage>
</organism>
<evidence type="ECO:0000259" key="10">
    <source>
        <dbReference type="SMART" id="SM00415"/>
    </source>
</evidence>
<evidence type="ECO:0000256" key="4">
    <source>
        <dbReference type="ARBA" id="ARBA00023016"/>
    </source>
</evidence>
<evidence type="ECO:0000256" key="3">
    <source>
        <dbReference type="ARBA" id="ARBA00023015"/>
    </source>
</evidence>
<dbReference type="Proteomes" id="UP000655225">
    <property type="component" value="Unassembled WGS sequence"/>
</dbReference>
<evidence type="ECO:0000256" key="9">
    <source>
        <dbReference type="SAM" id="MobiDB-lite"/>
    </source>
</evidence>
<dbReference type="OMA" id="YAPSEDM"/>
<sequence length="514" mass="58287">MAETSTILSFSSLSFPGEFTMDGSQGGSNVPPFLTKTYEMVDDPSTNSIVSWSPRNNSFIVWSLLEFTRDLLPKYFKHNNFSSFVRQLNTYGFGKIDPDQWEFANEDFIRGHTHLLKKIHRRKPIHSHSVQNHHGQGNSGLGESEKHEFEEEIGRLKNDKSFLLLELQRHTQDQQGIELQTQSLEGRLLQMEHHQQQMMFFLARIMEKPGFVSNIMQQSEHHNKKRGLPKPNYFYNENNMEENGIVAFQTATIENSDAKSMLLLNLEPFEKLESSLNSLEKFLHGVGQASGEDMYAVEVPLQHSAVVLNEMHESYAEPDINLKTQSPKLHPASPHSRDIQLFPEFVDSTSSVENPVITSVQINVDIRHKSSRIDVNSKPAAASEVEASKEVFAETTTSAVTTGMNDMFWEQFLTETPGSSNAQEVQSERRDTDDLQIQQYSSFSKIASKALYSLLLGVLLFPEIVGRQAGQWLVNSEVKLGSDITDFTSLARWNLLDRYLVALATFSFFASHNS</sequence>
<dbReference type="PANTHER" id="PTHR10015:SF445">
    <property type="entry name" value="HEAT STRESS TRANSCRIPTION FACTOR A-4B-LIKE"/>
    <property type="match status" value="1"/>
</dbReference>
<comment type="subcellular location">
    <subcellularLocation>
        <location evidence="1">Nucleus</location>
    </subcellularLocation>
</comment>
<evidence type="ECO:0000256" key="2">
    <source>
        <dbReference type="ARBA" id="ARBA00022553"/>
    </source>
</evidence>
<gene>
    <name evidence="11" type="ORF">HHK36_001678</name>
</gene>
<dbReference type="GO" id="GO:0003700">
    <property type="term" value="F:DNA-binding transcription factor activity"/>
    <property type="evidence" value="ECO:0007669"/>
    <property type="project" value="InterPro"/>
</dbReference>
<evidence type="ECO:0000256" key="8">
    <source>
        <dbReference type="RuleBase" id="RU004020"/>
    </source>
</evidence>
<accession>A0A835DRV6</accession>
<keyword evidence="6" id="KW-0804">Transcription</keyword>
<keyword evidence="12" id="KW-1185">Reference proteome</keyword>
<comment type="caution">
    <text evidence="11">The sequence shown here is derived from an EMBL/GenBank/DDBJ whole genome shotgun (WGS) entry which is preliminary data.</text>
</comment>
<dbReference type="InterPro" id="IPR036388">
    <property type="entry name" value="WH-like_DNA-bd_sf"/>
</dbReference>
<dbReference type="AlphaFoldDB" id="A0A835DRV6"/>
<dbReference type="InterPro" id="IPR036390">
    <property type="entry name" value="WH_DNA-bd_sf"/>
</dbReference>
<dbReference type="OrthoDB" id="60033at2759"/>
<protein>
    <recommendedName>
        <fullName evidence="10">HSF-type DNA-binding domain-containing protein</fullName>
    </recommendedName>
</protein>
<evidence type="ECO:0000256" key="1">
    <source>
        <dbReference type="ARBA" id="ARBA00004123"/>
    </source>
</evidence>
<keyword evidence="7" id="KW-0539">Nucleus</keyword>
<keyword evidence="5" id="KW-0238">DNA-binding</keyword>
<dbReference type="SMART" id="SM00415">
    <property type="entry name" value="HSF"/>
    <property type="match status" value="1"/>
</dbReference>
<evidence type="ECO:0000256" key="6">
    <source>
        <dbReference type="ARBA" id="ARBA00023163"/>
    </source>
</evidence>
<dbReference type="PANTHER" id="PTHR10015">
    <property type="entry name" value="HEAT SHOCK TRANSCRIPTION FACTOR"/>
    <property type="match status" value="1"/>
</dbReference>
<dbReference type="Pfam" id="PF00447">
    <property type="entry name" value="HSF_DNA-bind"/>
    <property type="match status" value="1"/>
</dbReference>
<dbReference type="GO" id="GO:0000978">
    <property type="term" value="F:RNA polymerase II cis-regulatory region sequence-specific DNA binding"/>
    <property type="evidence" value="ECO:0007669"/>
    <property type="project" value="TreeGrafter"/>
</dbReference>
<dbReference type="GO" id="GO:0005634">
    <property type="term" value="C:nucleus"/>
    <property type="evidence" value="ECO:0007669"/>
    <property type="project" value="UniProtKB-SubCell"/>
</dbReference>
<name>A0A835DRV6_TETSI</name>
<dbReference type="SUPFAM" id="SSF46785">
    <property type="entry name" value="Winged helix' DNA-binding domain"/>
    <property type="match status" value="1"/>
</dbReference>
<dbReference type="PRINTS" id="PR00056">
    <property type="entry name" value="HSFDOMAIN"/>
</dbReference>
<reference evidence="11 12" key="1">
    <citation type="submission" date="2020-04" db="EMBL/GenBank/DDBJ databases">
        <title>Plant Genome Project.</title>
        <authorList>
            <person name="Zhang R.-G."/>
        </authorList>
    </citation>
    <scope>NUCLEOTIDE SEQUENCE [LARGE SCALE GENOMIC DNA]</scope>
    <source>
        <strain evidence="11">YNK0</strain>
        <tissue evidence="11">Leaf</tissue>
    </source>
</reference>
<keyword evidence="3" id="KW-0805">Transcription regulation</keyword>